<dbReference type="SUPFAM" id="SSF56281">
    <property type="entry name" value="Metallo-hydrolase/oxidoreductase"/>
    <property type="match status" value="1"/>
</dbReference>
<comment type="similarity">
    <text evidence="1">Belongs to the metallo-beta-lactamase superfamily.</text>
</comment>
<protein>
    <submittedName>
        <fullName evidence="6">MBL fold metallo-hydrolase</fullName>
    </submittedName>
</protein>
<evidence type="ECO:0000256" key="3">
    <source>
        <dbReference type="ARBA" id="ARBA00022801"/>
    </source>
</evidence>
<dbReference type="RefSeq" id="WP_114533465.1">
    <property type="nucleotide sequence ID" value="NZ_QQBH01000043.1"/>
</dbReference>
<keyword evidence="2" id="KW-0479">Metal-binding</keyword>
<feature type="domain" description="Metallo-beta-lactamase" evidence="5">
    <location>
        <begin position="63"/>
        <end position="277"/>
    </location>
</feature>
<dbReference type="EMBL" id="QQBH01000043">
    <property type="protein sequence ID" value="RDD84373.1"/>
    <property type="molecule type" value="Genomic_DNA"/>
</dbReference>
<name>A0A369UVP0_9ACTN</name>
<dbReference type="InterPro" id="IPR001279">
    <property type="entry name" value="Metallo-B-lactamas"/>
</dbReference>
<evidence type="ECO:0000259" key="5">
    <source>
        <dbReference type="SMART" id="SM00849"/>
    </source>
</evidence>
<keyword evidence="3 6" id="KW-0378">Hydrolase</keyword>
<evidence type="ECO:0000313" key="6">
    <source>
        <dbReference type="EMBL" id="RDD84373.1"/>
    </source>
</evidence>
<dbReference type="InterPro" id="IPR036866">
    <property type="entry name" value="RibonucZ/Hydroxyglut_hydro"/>
</dbReference>
<reference evidence="6 7" key="1">
    <citation type="submission" date="2018-07" db="EMBL/GenBank/DDBJ databases">
        <title>Genome guided investigation of antibiotics producing actinomycetales strain isolated from a Macau mangrove ecosystem.</title>
        <authorList>
            <person name="Hu D."/>
        </authorList>
    </citation>
    <scope>NUCLEOTIDE SEQUENCE [LARGE SCALE GENOMIC DNA]</scope>
    <source>
        <strain evidence="6 7">2297</strain>
    </source>
</reference>
<gene>
    <name evidence="6" type="ORF">DVZ84_35630</name>
</gene>
<sequence>MTNEQVHSMHLGDVEIIRVVEWHEPFLSTTDMFPTSSRELWEANEDWLAPNHWQPEDDRTVIALQSWVLRGSGQTVLIDTGAGRGRNRPDMGPFHQSESRLLELLTDAGVRPAEVDVVVNTHLHVDHVGWNTVDVNGEWAPSFPNATYLIPAADDFHYGPANSYGNGQQVVDRLIYEDSIAPIHKAGQSLLWEGTHRVNDFLTLESTPGHTPGSSVARLASRTDKAVFAGDLLHSPVQILDPCCNTNACLAPEQAESSRRRVLTRAAEENELLVPAHFGGAGALEVRRVNGGFALGEWASFSPHLKR</sequence>
<dbReference type="CDD" id="cd16277">
    <property type="entry name" value="metallo-hydrolase-like_MBL-fold"/>
    <property type="match status" value="1"/>
</dbReference>
<evidence type="ECO:0000256" key="1">
    <source>
        <dbReference type="ARBA" id="ARBA00007749"/>
    </source>
</evidence>
<dbReference type="GO" id="GO:0046872">
    <property type="term" value="F:metal ion binding"/>
    <property type="evidence" value="ECO:0007669"/>
    <property type="project" value="UniProtKB-KW"/>
</dbReference>
<dbReference type="AlphaFoldDB" id="A0A369UVP0"/>
<dbReference type="InterPro" id="IPR051013">
    <property type="entry name" value="MBL_superfamily_lactonases"/>
</dbReference>
<dbReference type="PANTHER" id="PTHR42978">
    <property type="entry name" value="QUORUM-QUENCHING LACTONASE YTNP-RELATED-RELATED"/>
    <property type="match status" value="1"/>
</dbReference>
<evidence type="ECO:0000256" key="2">
    <source>
        <dbReference type="ARBA" id="ARBA00022723"/>
    </source>
</evidence>
<dbReference type="SMART" id="SM00849">
    <property type="entry name" value="Lactamase_B"/>
    <property type="match status" value="1"/>
</dbReference>
<accession>A0A369UVP0</accession>
<evidence type="ECO:0000256" key="4">
    <source>
        <dbReference type="ARBA" id="ARBA00022833"/>
    </source>
</evidence>
<proteinExistence type="inferred from homology"/>
<dbReference type="Pfam" id="PF00753">
    <property type="entry name" value="Lactamase_B"/>
    <property type="match status" value="1"/>
</dbReference>
<evidence type="ECO:0000313" key="7">
    <source>
        <dbReference type="Proteomes" id="UP000253742"/>
    </source>
</evidence>
<dbReference type="Gene3D" id="3.60.15.10">
    <property type="entry name" value="Ribonuclease Z/Hydroxyacylglutathione hydrolase-like"/>
    <property type="match status" value="1"/>
</dbReference>
<dbReference type="PANTHER" id="PTHR42978:SF6">
    <property type="entry name" value="QUORUM-QUENCHING LACTONASE YTNP-RELATED"/>
    <property type="match status" value="1"/>
</dbReference>
<organism evidence="6 7">
    <name type="scientific">Streptomyces parvulus</name>
    <dbReference type="NCBI Taxonomy" id="146923"/>
    <lineage>
        <taxon>Bacteria</taxon>
        <taxon>Bacillati</taxon>
        <taxon>Actinomycetota</taxon>
        <taxon>Actinomycetes</taxon>
        <taxon>Kitasatosporales</taxon>
        <taxon>Streptomycetaceae</taxon>
        <taxon>Streptomyces</taxon>
    </lineage>
</organism>
<dbReference type="OrthoDB" id="5177904at2"/>
<keyword evidence="4" id="KW-0862">Zinc</keyword>
<dbReference type="GO" id="GO:0016787">
    <property type="term" value="F:hydrolase activity"/>
    <property type="evidence" value="ECO:0007669"/>
    <property type="project" value="UniProtKB-KW"/>
</dbReference>
<comment type="caution">
    <text evidence="6">The sequence shown here is derived from an EMBL/GenBank/DDBJ whole genome shotgun (WGS) entry which is preliminary data.</text>
</comment>
<dbReference type="Proteomes" id="UP000253742">
    <property type="component" value="Unassembled WGS sequence"/>
</dbReference>